<dbReference type="PANTHER" id="PTHR30273:SF2">
    <property type="entry name" value="PROTEIN FECR"/>
    <property type="match status" value="1"/>
</dbReference>
<sequence>MDVRNRILFLLDKFVINQCTQAETDELFGYLGSPAYDELLKEHIATSLENGAEGLNLPLDRSETLVNNIMNGSNGSQFILKSIHKKQRIRRMIAIAAVIILVAVMSVFSVNRFFQRNTDDLVTIPDEHETLTVNHNKTNKALSVALEDGSVVILQPNASLYYPAKFGAQNRSVKLVGDAFFEIAKDPNKPFLVHHDNLVTRVLGTSFYIKHNDNDDLVEVEVRTGRVEVYKPTKKNTEGKGKLDNGVIITPNQKVRYDDRTQLFSTSLVDIPVPISQPSNATTRSYSFDKEKLSVILDIIQKDYGIKIELEQHHVAECLFSGNIDGLSLYTKLDIMVTALGLHYELKGTTILITGKGCL</sequence>
<accession>A0ABW6AAS1</accession>
<dbReference type="Gene3D" id="3.55.50.30">
    <property type="match status" value="1"/>
</dbReference>
<dbReference type="RefSeq" id="WP_386102671.1">
    <property type="nucleotide sequence ID" value="NZ_JBHUOZ010000003.1"/>
</dbReference>
<feature type="transmembrane region" description="Helical" evidence="1">
    <location>
        <begin position="92"/>
        <end position="114"/>
    </location>
</feature>
<dbReference type="Proteomes" id="UP001597511">
    <property type="component" value="Unassembled WGS sequence"/>
</dbReference>
<feature type="domain" description="Protein FecR C-terminal" evidence="3">
    <location>
        <begin position="286"/>
        <end position="353"/>
    </location>
</feature>
<reference evidence="5" key="1">
    <citation type="journal article" date="2019" name="Int. J. Syst. Evol. Microbiol.">
        <title>The Global Catalogue of Microorganisms (GCM) 10K type strain sequencing project: providing services to taxonomists for standard genome sequencing and annotation.</title>
        <authorList>
            <consortium name="The Broad Institute Genomics Platform"/>
            <consortium name="The Broad Institute Genome Sequencing Center for Infectious Disease"/>
            <person name="Wu L."/>
            <person name="Ma J."/>
        </authorList>
    </citation>
    <scope>NUCLEOTIDE SEQUENCE [LARGE SCALE GENOMIC DNA]</scope>
    <source>
        <strain evidence="5">KCTC 23299</strain>
    </source>
</reference>
<name>A0ABW6AAS1_9BACT</name>
<protein>
    <submittedName>
        <fullName evidence="4">FecR family protein</fullName>
    </submittedName>
</protein>
<dbReference type="PANTHER" id="PTHR30273">
    <property type="entry name" value="PERIPLASMIC SIGNAL SENSOR AND SIGMA FACTOR ACTIVATOR FECR-RELATED"/>
    <property type="match status" value="1"/>
</dbReference>
<dbReference type="Gene3D" id="2.60.120.1440">
    <property type="match status" value="1"/>
</dbReference>
<gene>
    <name evidence="4" type="ORF">ACFS6H_18670</name>
</gene>
<dbReference type="InterPro" id="IPR032508">
    <property type="entry name" value="FecR_C"/>
</dbReference>
<dbReference type="InterPro" id="IPR012373">
    <property type="entry name" value="Ferrdict_sens_TM"/>
</dbReference>
<evidence type="ECO:0000313" key="4">
    <source>
        <dbReference type="EMBL" id="MFD2921751.1"/>
    </source>
</evidence>
<evidence type="ECO:0000313" key="5">
    <source>
        <dbReference type="Proteomes" id="UP001597511"/>
    </source>
</evidence>
<dbReference type="EMBL" id="JBHUOZ010000003">
    <property type="protein sequence ID" value="MFD2921751.1"/>
    <property type="molecule type" value="Genomic_DNA"/>
</dbReference>
<organism evidence="4 5">
    <name type="scientific">Terrimonas rubra</name>
    <dbReference type="NCBI Taxonomy" id="1035890"/>
    <lineage>
        <taxon>Bacteria</taxon>
        <taxon>Pseudomonadati</taxon>
        <taxon>Bacteroidota</taxon>
        <taxon>Chitinophagia</taxon>
        <taxon>Chitinophagales</taxon>
        <taxon>Chitinophagaceae</taxon>
        <taxon>Terrimonas</taxon>
    </lineage>
</organism>
<proteinExistence type="predicted"/>
<evidence type="ECO:0000259" key="3">
    <source>
        <dbReference type="Pfam" id="PF16344"/>
    </source>
</evidence>
<dbReference type="Pfam" id="PF04773">
    <property type="entry name" value="FecR"/>
    <property type="match status" value="1"/>
</dbReference>
<comment type="caution">
    <text evidence="4">The sequence shown here is derived from an EMBL/GenBank/DDBJ whole genome shotgun (WGS) entry which is preliminary data.</text>
</comment>
<dbReference type="Pfam" id="PF16344">
    <property type="entry name" value="FecR_C"/>
    <property type="match status" value="1"/>
</dbReference>
<keyword evidence="1" id="KW-1133">Transmembrane helix</keyword>
<dbReference type="InterPro" id="IPR006860">
    <property type="entry name" value="FecR"/>
</dbReference>
<evidence type="ECO:0000259" key="2">
    <source>
        <dbReference type="Pfam" id="PF04773"/>
    </source>
</evidence>
<evidence type="ECO:0000256" key="1">
    <source>
        <dbReference type="SAM" id="Phobius"/>
    </source>
</evidence>
<feature type="domain" description="FecR protein" evidence="2">
    <location>
        <begin position="138"/>
        <end position="228"/>
    </location>
</feature>
<keyword evidence="1" id="KW-0812">Transmembrane</keyword>
<keyword evidence="5" id="KW-1185">Reference proteome</keyword>
<keyword evidence="1" id="KW-0472">Membrane</keyword>